<feature type="binding site" evidence="1">
    <location>
        <position position="130"/>
    </location>
    <ligand>
        <name>ATP</name>
        <dbReference type="ChEBI" id="CHEBI:30616"/>
    </ligand>
</feature>
<dbReference type="AlphaFoldDB" id="A0A4S4MQ23"/>
<dbReference type="InterPro" id="IPR011009">
    <property type="entry name" value="Kinase-like_dom_sf"/>
</dbReference>
<dbReference type="Gene3D" id="3.30.200.20">
    <property type="entry name" value="Phosphorylase Kinase, domain 1"/>
    <property type="match status" value="1"/>
</dbReference>
<dbReference type="PROSITE" id="PS00107">
    <property type="entry name" value="PROTEIN_KINASE_ATP"/>
    <property type="match status" value="1"/>
</dbReference>
<name>A0A4S4MQ23_9APHY</name>
<dbReference type="Proteomes" id="UP000308730">
    <property type="component" value="Unassembled WGS sequence"/>
</dbReference>
<protein>
    <recommendedName>
        <fullName evidence="3">Protein kinase domain-containing protein</fullName>
    </recommendedName>
</protein>
<sequence length="471" mass="51434">MSESTGALSAGHSAARKTEILNCIDDAIPENQHESTDVDVVPEDLVQDTLDVLWDLQHPDHGPVIGVKRNRELLPKSLRRLTMKLTTSYNKLPHAFYLKGVVCTELETVGAGGYADVYIGHWEGKRVALKRIRAQSKDMELYQKFHKTDQMVGQDRIKLVNRWLYQVTLGLIYLHGEDLVHGDLHGENILVDDDDNAVLTDFGMGVLADANPNRYASKHGGAYQYLAPELQDPDAFKMDDGRQTIESDIYALGGLCIELYAEHAPFGDARPNKVFRLVVIDDTRPARPVTKDGIEMSATMWDLTMRCMVRKPEDRPPAHTVADQLKHIIDAGDAGIADVPPNVAEEASGGHSIELESVAPKPTLALPELPALDEVTPPPIHDAERFQDTTSALHPTSHERDAISSSVTQVDTPTTKTTDAAQASSTSGEVRSGAPAPPPVGGVLSEKRPALPKHRQEDPDDAPTGCCCIIA</sequence>
<dbReference type="PROSITE" id="PS50011">
    <property type="entry name" value="PROTEIN_KINASE_DOM"/>
    <property type="match status" value="1"/>
</dbReference>
<dbReference type="InterPro" id="IPR000719">
    <property type="entry name" value="Prot_kinase_dom"/>
</dbReference>
<organism evidence="4 5">
    <name type="scientific">Antrodiella citrinella</name>
    <dbReference type="NCBI Taxonomy" id="2447956"/>
    <lineage>
        <taxon>Eukaryota</taxon>
        <taxon>Fungi</taxon>
        <taxon>Dikarya</taxon>
        <taxon>Basidiomycota</taxon>
        <taxon>Agaricomycotina</taxon>
        <taxon>Agaricomycetes</taxon>
        <taxon>Polyporales</taxon>
        <taxon>Steccherinaceae</taxon>
        <taxon>Antrodiella</taxon>
    </lineage>
</organism>
<evidence type="ECO:0000313" key="5">
    <source>
        <dbReference type="Proteomes" id="UP000308730"/>
    </source>
</evidence>
<feature type="region of interest" description="Disordered" evidence="2">
    <location>
        <begin position="394"/>
        <end position="466"/>
    </location>
</feature>
<dbReference type="OrthoDB" id="3158581at2759"/>
<keyword evidence="1" id="KW-0067">ATP-binding</keyword>
<evidence type="ECO:0000256" key="1">
    <source>
        <dbReference type="PROSITE-ProRule" id="PRU10141"/>
    </source>
</evidence>
<gene>
    <name evidence="4" type="ORF">EUX98_g7030</name>
</gene>
<evidence type="ECO:0000256" key="2">
    <source>
        <dbReference type="SAM" id="MobiDB-lite"/>
    </source>
</evidence>
<dbReference type="InterPro" id="IPR051681">
    <property type="entry name" value="Ser/Thr_Kinases-Pseudokinases"/>
</dbReference>
<keyword evidence="1" id="KW-0547">Nucleotide-binding</keyword>
<proteinExistence type="predicted"/>
<feature type="compositionally biased region" description="Low complexity" evidence="2">
    <location>
        <begin position="407"/>
        <end position="422"/>
    </location>
</feature>
<dbReference type="GO" id="GO:0005524">
    <property type="term" value="F:ATP binding"/>
    <property type="evidence" value="ECO:0007669"/>
    <property type="project" value="UniProtKB-UniRule"/>
</dbReference>
<keyword evidence="5" id="KW-1185">Reference proteome</keyword>
<accession>A0A4S4MQ23</accession>
<dbReference type="InterPro" id="IPR017441">
    <property type="entry name" value="Protein_kinase_ATP_BS"/>
</dbReference>
<dbReference type="EMBL" id="SGPM01000275">
    <property type="protein sequence ID" value="THH27161.1"/>
    <property type="molecule type" value="Genomic_DNA"/>
</dbReference>
<feature type="compositionally biased region" description="Basic and acidic residues" evidence="2">
    <location>
        <begin position="445"/>
        <end position="457"/>
    </location>
</feature>
<dbReference type="Pfam" id="PF00069">
    <property type="entry name" value="Pkinase"/>
    <property type="match status" value="1"/>
</dbReference>
<dbReference type="GO" id="GO:0004674">
    <property type="term" value="F:protein serine/threonine kinase activity"/>
    <property type="evidence" value="ECO:0007669"/>
    <property type="project" value="TreeGrafter"/>
</dbReference>
<evidence type="ECO:0000313" key="4">
    <source>
        <dbReference type="EMBL" id="THH27161.1"/>
    </source>
</evidence>
<evidence type="ECO:0000259" key="3">
    <source>
        <dbReference type="PROSITE" id="PS50011"/>
    </source>
</evidence>
<dbReference type="SUPFAM" id="SSF56112">
    <property type="entry name" value="Protein kinase-like (PK-like)"/>
    <property type="match status" value="1"/>
</dbReference>
<comment type="caution">
    <text evidence="4">The sequence shown here is derived from an EMBL/GenBank/DDBJ whole genome shotgun (WGS) entry which is preliminary data.</text>
</comment>
<dbReference type="PANTHER" id="PTHR44329">
    <property type="entry name" value="SERINE/THREONINE-PROTEIN KINASE TNNI3K-RELATED"/>
    <property type="match status" value="1"/>
</dbReference>
<reference evidence="4 5" key="1">
    <citation type="submission" date="2019-02" db="EMBL/GenBank/DDBJ databases">
        <title>Genome sequencing of the rare red list fungi Antrodiella citrinella (Flaviporus citrinellus).</title>
        <authorList>
            <person name="Buettner E."/>
            <person name="Kellner H."/>
        </authorList>
    </citation>
    <scope>NUCLEOTIDE SEQUENCE [LARGE SCALE GENOMIC DNA]</scope>
    <source>
        <strain evidence="4 5">DSM 108506</strain>
    </source>
</reference>
<feature type="domain" description="Protein kinase" evidence="3">
    <location>
        <begin position="1"/>
        <end position="330"/>
    </location>
</feature>
<dbReference type="Gene3D" id="1.10.510.10">
    <property type="entry name" value="Transferase(Phosphotransferase) domain 1"/>
    <property type="match status" value="1"/>
</dbReference>